<dbReference type="AlphaFoldDB" id="A0A9P7YUE9"/>
<organism evidence="1 2">
    <name type="scientific">Calycina marina</name>
    <dbReference type="NCBI Taxonomy" id="1763456"/>
    <lineage>
        <taxon>Eukaryota</taxon>
        <taxon>Fungi</taxon>
        <taxon>Dikarya</taxon>
        <taxon>Ascomycota</taxon>
        <taxon>Pezizomycotina</taxon>
        <taxon>Leotiomycetes</taxon>
        <taxon>Helotiales</taxon>
        <taxon>Pezizellaceae</taxon>
        <taxon>Calycina</taxon>
    </lineage>
</organism>
<dbReference type="OrthoDB" id="3801010at2759"/>
<evidence type="ECO:0000313" key="2">
    <source>
        <dbReference type="Proteomes" id="UP000887226"/>
    </source>
</evidence>
<accession>A0A9P7YUE9</accession>
<dbReference type="EMBL" id="MU254740">
    <property type="protein sequence ID" value="KAG9239902.1"/>
    <property type="molecule type" value="Genomic_DNA"/>
</dbReference>
<comment type="caution">
    <text evidence="1">The sequence shown here is derived from an EMBL/GenBank/DDBJ whole genome shotgun (WGS) entry which is preliminary data.</text>
</comment>
<name>A0A9P7YUE9_9HELO</name>
<keyword evidence="2" id="KW-1185">Reference proteome</keyword>
<reference evidence="1" key="1">
    <citation type="journal article" date="2021" name="IMA Fungus">
        <title>Genomic characterization of three marine fungi, including Emericellopsis atlantica sp. nov. with signatures of a generalist lifestyle and marine biomass degradation.</title>
        <authorList>
            <person name="Hagestad O.C."/>
            <person name="Hou L."/>
            <person name="Andersen J.H."/>
            <person name="Hansen E.H."/>
            <person name="Altermark B."/>
            <person name="Li C."/>
            <person name="Kuhnert E."/>
            <person name="Cox R.J."/>
            <person name="Crous P.W."/>
            <person name="Spatafora J.W."/>
            <person name="Lail K."/>
            <person name="Amirebrahimi M."/>
            <person name="Lipzen A."/>
            <person name="Pangilinan J."/>
            <person name="Andreopoulos W."/>
            <person name="Hayes R.D."/>
            <person name="Ng V."/>
            <person name="Grigoriev I.V."/>
            <person name="Jackson S.A."/>
            <person name="Sutton T.D.S."/>
            <person name="Dobson A.D.W."/>
            <person name="Rama T."/>
        </authorList>
    </citation>
    <scope>NUCLEOTIDE SEQUENCE</scope>
    <source>
        <strain evidence="1">TRa3180A</strain>
    </source>
</reference>
<evidence type="ECO:0000313" key="1">
    <source>
        <dbReference type="EMBL" id="KAG9239902.1"/>
    </source>
</evidence>
<proteinExistence type="predicted"/>
<protein>
    <submittedName>
        <fullName evidence="1">Uncharacterized protein</fullName>
    </submittedName>
</protein>
<dbReference type="Proteomes" id="UP000887226">
    <property type="component" value="Unassembled WGS sequence"/>
</dbReference>
<gene>
    <name evidence="1" type="ORF">BJ878DRAFT_6341</name>
</gene>
<sequence>MQAAAKLAQEHKDVGLAPERLCENLDHAIIRLCISLLDHILFDTVYDGVVIVFMAVLGIHAPASAGGQDVTFHDSLHYTPYLSAIIKIAQILVIQRAVLAVDQGEVPHLADMLNALRERFMVYV</sequence>